<name>A0AAU7XH60_9HYPH</name>
<organism evidence="2">
    <name type="scientific">Methyloraptor flagellatus</name>
    <dbReference type="NCBI Taxonomy" id="3162530"/>
    <lineage>
        <taxon>Bacteria</taxon>
        <taxon>Pseudomonadati</taxon>
        <taxon>Pseudomonadota</taxon>
        <taxon>Alphaproteobacteria</taxon>
        <taxon>Hyphomicrobiales</taxon>
        <taxon>Ancalomicrobiaceae</taxon>
        <taxon>Methyloraptor</taxon>
    </lineage>
</organism>
<dbReference type="InterPro" id="IPR041496">
    <property type="entry name" value="YitH/HolE_GNAT"/>
</dbReference>
<evidence type="ECO:0000259" key="1">
    <source>
        <dbReference type="PROSITE" id="PS51186"/>
    </source>
</evidence>
<accession>A0AAU7XH60</accession>
<proteinExistence type="predicted"/>
<dbReference type="Gene3D" id="3.40.630.90">
    <property type="match status" value="1"/>
</dbReference>
<sequence>MNRRKQMTSDVIELVEFGEAHLDGALALSIEAGWPHRREDWALVLSLGRGFVALDGNRVVGTAMMTPYGDTAATVNMVIVAEAMRGRGLGRRLMEAALAACGTRECRLTATRDGLPLYEKLGFRATHEIRQHQGEFVPSATTTLPAGADIAWIDRGRLEASELDALVASDRAAISMERRGLIAMLTALGRIAVLRRDGAVAGFAALRAFGRGEVVGPVVATSDADARALLTFAFAARSGRFLRVDAPEAVGLGPWLESLGLAHAGGGIAMTRPAGVSTPAKRADAPRGTVPTPFRTYALASQALG</sequence>
<feature type="domain" description="N-acetyltransferase" evidence="1">
    <location>
        <begin position="12"/>
        <end position="143"/>
    </location>
</feature>
<dbReference type="InterPro" id="IPR016181">
    <property type="entry name" value="Acyl_CoA_acyltransferase"/>
</dbReference>
<dbReference type="GO" id="GO:0016747">
    <property type="term" value="F:acyltransferase activity, transferring groups other than amino-acyl groups"/>
    <property type="evidence" value="ECO:0007669"/>
    <property type="project" value="InterPro"/>
</dbReference>
<protein>
    <submittedName>
        <fullName evidence="2">GNAT family N-acetyltransferase</fullName>
        <ecNumber evidence="2">2.3.1.-</ecNumber>
    </submittedName>
</protein>
<dbReference type="SUPFAM" id="SSF55729">
    <property type="entry name" value="Acyl-CoA N-acyltransferases (Nat)"/>
    <property type="match status" value="1"/>
</dbReference>
<keyword evidence="2" id="KW-0808">Transferase</keyword>
<dbReference type="InterPro" id="IPR052729">
    <property type="entry name" value="Acyl/Acetyltrans_Enzymes"/>
</dbReference>
<dbReference type="Pfam" id="PF18014">
    <property type="entry name" value="Acetyltransf_18"/>
    <property type="match status" value="1"/>
</dbReference>
<dbReference type="PANTHER" id="PTHR47237">
    <property type="entry name" value="SLL0310 PROTEIN"/>
    <property type="match status" value="1"/>
</dbReference>
<dbReference type="AlphaFoldDB" id="A0AAU7XH60"/>
<gene>
    <name evidence="2" type="ORF">ABS361_09535</name>
</gene>
<dbReference type="EC" id="2.3.1.-" evidence="2"/>
<dbReference type="PANTHER" id="PTHR47237:SF2">
    <property type="entry name" value="BLL4206 PROTEIN"/>
    <property type="match status" value="1"/>
</dbReference>
<dbReference type="Pfam" id="PF13508">
    <property type="entry name" value="Acetyltransf_7"/>
    <property type="match status" value="1"/>
</dbReference>
<evidence type="ECO:0000313" key="2">
    <source>
        <dbReference type="EMBL" id="XBY46424.1"/>
    </source>
</evidence>
<dbReference type="PROSITE" id="PS51186">
    <property type="entry name" value="GNAT"/>
    <property type="match status" value="1"/>
</dbReference>
<dbReference type="Gene3D" id="3.40.630.30">
    <property type="match status" value="1"/>
</dbReference>
<keyword evidence="2" id="KW-0012">Acyltransferase</keyword>
<dbReference type="CDD" id="cd04301">
    <property type="entry name" value="NAT_SF"/>
    <property type="match status" value="1"/>
</dbReference>
<dbReference type="KEGG" id="mflg:ABS361_09535"/>
<dbReference type="InterPro" id="IPR000182">
    <property type="entry name" value="GNAT_dom"/>
</dbReference>
<dbReference type="EMBL" id="CP158568">
    <property type="protein sequence ID" value="XBY46424.1"/>
    <property type="molecule type" value="Genomic_DNA"/>
</dbReference>
<reference evidence="2" key="1">
    <citation type="submission" date="2024-06" db="EMBL/GenBank/DDBJ databases">
        <title>Methylostella associata gen. nov., sp. nov., a novel Ancalomicrobiaceae-affiliated facultatively methylotrophic bacteria that feed on methanotrophs of the genus Methylococcus.</title>
        <authorList>
            <person name="Saltykova V."/>
            <person name="Danilova O.V."/>
            <person name="Oshkin I.Y."/>
            <person name="Belova S.E."/>
            <person name="Pimenov N.V."/>
            <person name="Dedysh S.N."/>
        </authorList>
    </citation>
    <scope>NUCLEOTIDE SEQUENCE</scope>
    <source>
        <strain evidence="2">S20</strain>
    </source>
</reference>